<dbReference type="KEGG" id="uam:UABAM_00473"/>
<dbReference type="AlphaFoldDB" id="A0A5S9IJC9"/>
<dbReference type="InterPro" id="IPR015943">
    <property type="entry name" value="WD40/YVTN_repeat-like_dom_sf"/>
</dbReference>
<evidence type="ECO:0000256" key="1">
    <source>
        <dbReference type="SAM" id="SignalP"/>
    </source>
</evidence>
<dbReference type="Gene3D" id="2.130.10.10">
    <property type="entry name" value="YVTN repeat-like/Quinoprotein amine dehydrogenase"/>
    <property type="match status" value="1"/>
</dbReference>
<dbReference type="Proteomes" id="UP000326354">
    <property type="component" value="Chromosome"/>
</dbReference>
<reference evidence="3 4" key="1">
    <citation type="submission" date="2019-08" db="EMBL/GenBank/DDBJ databases">
        <title>Complete genome sequence of Candidatus Uab amorphum.</title>
        <authorList>
            <person name="Shiratori T."/>
            <person name="Suzuki S."/>
            <person name="Kakizawa Y."/>
            <person name="Ishida K."/>
        </authorList>
    </citation>
    <scope>NUCLEOTIDE SEQUENCE [LARGE SCALE GENOMIC DNA]</scope>
    <source>
        <strain evidence="3 4">SRT547</strain>
    </source>
</reference>
<evidence type="ECO:0000313" key="3">
    <source>
        <dbReference type="EMBL" id="BBM82130.1"/>
    </source>
</evidence>
<keyword evidence="1" id="KW-0732">Signal</keyword>
<proteinExistence type="predicted"/>
<dbReference type="PANTHER" id="PTHR34512">
    <property type="entry name" value="CELL SURFACE PROTEIN"/>
    <property type="match status" value="1"/>
</dbReference>
<name>A0A5S9IJC9_UABAM</name>
<sequence length="406" mass="45683">MKMFIICSMLLSISLYADNWPNWRGVENNGISSEKEFPAKWDKDNIHWRLPLPGEGMATPVVWQNKIFVTSAKGNDLVLLCINTNGKVLWERKLGTGNRSVFSGEGNFASPSPSTDGKYVWTFISSGDLACYDFDGKKIWHVNIAKRYENFKMYFVMSSTPLLDGDRLYLQLIHANAQRVLALDKNTGNEIWKHKRQSDARAECLHSYASPVIYRDENTELLLVHGSDYITAHSLKDGKEIWRHGELHNKNRYNPSLRLVASPVVTKGLIVVPSAKNGPVLGLTPNGKKLWLRKRGTPDVPSPLIYDNLLYLCRENGDLICMDAITGKEFYKHKTDRSRHRTSPVYIDGKIYVISRSGVVTVVKAGKEFSVLATNTLNETIAASPAIANGVIYLRSYKALYAIGKK</sequence>
<dbReference type="InterPro" id="IPR002372">
    <property type="entry name" value="PQQ_rpt_dom"/>
</dbReference>
<dbReference type="RefSeq" id="WP_151966382.1">
    <property type="nucleotide sequence ID" value="NZ_AP019860.1"/>
</dbReference>
<dbReference type="Gene3D" id="2.40.10.480">
    <property type="match status" value="1"/>
</dbReference>
<protein>
    <recommendedName>
        <fullName evidence="2">Pyrrolo-quinoline quinone repeat domain-containing protein</fullName>
    </recommendedName>
</protein>
<feature type="chain" id="PRO_5024914888" description="Pyrrolo-quinoline quinone repeat domain-containing protein" evidence="1">
    <location>
        <begin position="18"/>
        <end position="406"/>
    </location>
</feature>
<evidence type="ECO:0000313" key="4">
    <source>
        <dbReference type="Proteomes" id="UP000326354"/>
    </source>
</evidence>
<evidence type="ECO:0000259" key="2">
    <source>
        <dbReference type="Pfam" id="PF13360"/>
    </source>
</evidence>
<feature type="domain" description="Pyrrolo-quinoline quinone repeat" evidence="2">
    <location>
        <begin position="83"/>
        <end position="330"/>
    </location>
</feature>
<dbReference type="OrthoDB" id="244732at2"/>
<accession>A0A5S9IJC9</accession>
<dbReference type="Pfam" id="PF13360">
    <property type="entry name" value="PQQ_2"/>
    <property type="match status" value="1"/>
</dbReference>
<organism evidence="3 4">
    <name type="scientific">Uabimicrobium amorphum</name>
    <dbReference type="NCBI Taxonomy" id="2596890"/>
    <lineage>
        <taxon>Bacteria</taxon>
        <taxon>Pseudomonadati</taxon>
        <taxon>Planctomycetota</taxon>
        <taxon>Candidatus Uabimicrobiia</taxon>
        <taxon>Candidatus Uabimicrobiales</taxon>
        <taxon>Candidatus Uabimicrobiaceae</taxon>
        <taxon>Candidatus Uabimicrobium</taxon>
    </lineage>
</organism>
<dbReference type="EMBL" id="AP019860">
    <property type="protein sequence ID" value="BBM82130.1"/>
    <property type="molecule type" value="Genomic_DNA"/>
</dbReference>
<dbReference type="InterPro" id="IPR018391">
    <property type="entry name" value="PQQ_b-propeller_rpt"/>
</dbReference>
<dbReference type="PANTHER" id="PTHR34512:SF30">
    <property type="entry name" value="OUTER MEMBRANE PROTEIN ASSEMBLY FACTOR BAMB"/>
    <property type="match status" value="1"/>
</dbReference>
<dbReference type="SUPFAM" id="SSF50998">
    <property type="entry name" value="Quinoprotein alcohol dehydrogenase-like"/>
    <property type="match status" value="1"/>
</dbReference>
<keyword evidence="4" id="KW-1185">Reference proteome</keyword>
<dbReference type="InterPro" id="IPR011047">
    <property type="entry name" value="Quinoprotein_ADH-like_sf"/>
</dbReference>
<feature type="signal peptide" evidence="1">
    <location>
        <begin position="1"/>
        <end position="17"/>
    </location>
</feature>
<gene>
    <name evidence="3" type="ORF">UABAM_00473</name>
</gene>
<dbReference type="SMART" id="SM00564">
    <property type="entry name" value="PQQ"/>
    <property type="match status" value="4"/>
</dbReference>